<evidence type="ECO:0000256" key="1">
    <source>
        <dbReference type="SAM" id="MobiDB-lite"/>
    </source>
</evidence>
<feature type="signal peptide" evidence="2">
    <location>
        <begin position="1"/>
        <end position="15"/>
    </location>
</feature>
<comment type="caution">
    <text evidence="3">The sequence shown here is derived from an EMBL/GenBank/DDBJ whole genome shotgun (WGS) entry which is preliminary data.</text>
</comment>
<proteinExistence type="predicted"/>
<feature type="compositionally biased region" description="Low complexity" evidence="1">
    <location>
        <begin position="513"/>
        <end position="523"/>
    </location>
</feature>
<evidence type="ECO:0000313" key="4">
    <source>
        <dbReference type="Proteomes" id="UP001642484"/>
    </source>
</evidence>
<feature type="compositionally biased region" description="Basic and acidic residues" evidence="1">
    <location>
        <begin position="570"/>
        <end position="597"/>
    </location>
</feature>
<sequence length="1093" mass="125785">MMMVMTLTSTMAAAAMDLCVDGRDGLWEVACAPHSWLSEASMQHGIPSRRINLAEGYDLYQEETWHLLSQLHRKHRPRKIWFSLPCTKFCKWTFLNYSTPERKLLLRSHQRRERKMLWNMNQFLKKAMDADPSMHVYFEWTHPCQGWSEAPMIDLEHYFHENDLFWQGCRVDGCVYGMRNLKDTDFIKKSWKIMTTDEHFWKIYRAKTCGGGHSHSWIQGAETARSAYYPWKLCQAIARTWRQQFLSDKNVNYLFRNYDKPTTVQDLLAAEEEALQPELPQEDDLLPRVPDYADGIIPSNAERQQWQAKNADPSHEFAKLIQQRQAAEEVATRTRAKRVLSKLSNTIVRQPLRNFNPMDMVMVWRRLQPTLIHKGVRGGLKKAAKPRWIGPGRVVFQELLPHQEEGDHRRHILWVLVGSKMLRCSVHSVRPVTETERFTYEITTDEDPSQWKSLADILPKREYVDIVDEVPNEEDRELPDLPDEPDNTTYVPIRRAKHKQTFGPDEYVKVHRSSPLGLDSSSSANPKVKHWIPPPPAPDLEYTPSVAPEPGEHEDDLPEAEAGADTTEVSVREKREVNDYDREVERPPKKSKDEESHKKARSSYDLGWIDLLRADVDNEVQDFELYQAFQETEEFLCFELDISFDSNRQRKQFLRNPVRHVDDFHRVGDVNSSEWQAICQRIDAAYQWGSVKRGCYRHAGTDITSVRKPDGLVEIEVDQDSYIETLQDVDIPADRIRADDKLSPSELASCRAALGSLQWLAIQTQPQLCARCNLLLSDLVTNGQLEHAREIQNMITEIRLESYKLRFFKPKDAEHWSDLTFTTVADQSHNNRPGGNSTGGMISLISGPSCRSGHVTEFMLNWRCWKLKRKAIASNDAEIQAVLESEDSNFRMRLLWTEIHGAGHQRPKERHDLVEETEKQARLVKGILCTDSRGGYDAVEMNESPLLGLSNMRAALQAFQLRDNLRRVGAELRWLASDFDLADSLTKRKASCREGLVKFLQTNRWSIAFDPQFVAAKRNKKTGHTAVSKVDQAMAWNEGHHFEPFDLFCSDSSELHHLHTFAADFLFWGGATNPPSAAQACMDAAVSWLGGAP</sequence>
<feature type="region of interest" description="Disordered" evidence="1">
    <location>
        <begin position="469"/>
        <end position="598"/>
    </location>
</feature>
<feature type="chain" id="PRO_5046381529" evidence="2">
    <location>
        <begin position="16"/>
        <end position="1093"/>
    </location>
</feature>
<keyword evidence="4" id="KW-1185">Reference proteome</keyword>
<feature type="compositionally biased region" description="Acidic residues" evidence="1">
    <location>
        <begin position="469"/>
        <end position="486"/>
    </location>
</feature>
<gene>
    <name evidence="3" type="ORF">CCMP2556_LOCUS32221</name>
</gene>
<evidence type="ECO:0000256" key="2">
    <source>
        <dbReference type="SAM" id="SignalP"/>
    </source>
</evidence>
<organism evidence="3 4">
    <name type="scientific">Durusdinium trenchii</name>
    <dbReference type="NCBI Taxonomy" id="1381693"/>
    <lineage>
        <taxon>Eukaryota</taxon>
        <taxon>Sar</taxon>
        <taxon>Alveolata</taxon>
        <taxon>Dinophyceae</taxon>
        <taxon>Suessiales</taxon>
        <taxon>Symbiodiniaceae</taxon>
        <taxon>Durusdinium</taxon>
    </lineage>
</organism>
<protein>
    <submittedName>
        <fullName evidence="3">Uncharacterized protein</fullName>
    </submittedName>
</protein>
<name>A0ABP0NQ23_9DINO</name>
<dbReference type="Proteomes" id="UP001642484">
    <property type="component" value="Unassembled WGS sequence"/>
</dbReference>
<accession>A0ABP0NQ23</accession>
<dbReference type="EMBL" id="CAXAMN010022024">
    <property type="protein sequence ID" value="CAK9065543.1"/>
    <property type="molecule type" value="Genomic_DNA"/>
</dbReference>
<evidence type="ECO:0000313" key="3">
    <source>
        <dbReference type="EMBL" id="CAK9065543.1"/>
    </source>
</evidence>
<reference evidence="3 4" key="1">
    <citation type="submission" date="2024-02" db="EMBL/GenBank/DDBJ databases">
        <authorList>
            <person name="Chen Y."/>
            <person name="Shah S."/>
            <person name="Dougan E. K."/>
            <person name="Thang M."/>
            <person name="Chan C."/>
        </authorList>
    </citation>
    <scope>NUCLEOTIDE SEQUENCE [LARGE SCALE GENOMIC DNA]</scope>
</reference>
<keyword evidence="2" id="KW-0732">Signal</keyword>